<feature type="binding site" evidence="5">
    <location>
        <position position="135"/>
    </location>
    <ligand>
        <name>substrate</name>
    </ligand>
</feature>
<sequence length="312" mass="34930">MAADIPSVELNDGTTIPILGYGAGTKWFKRGEKNSFDRSLVDATKNAIKLGYHHLDGAEVYGTESELGVAIKESGVPRSQLFVTTKVIDNIANIPKAIDESLKKLQLDYVDLYAFYPQYIEDVKLTNMWTRYLIHSPFFAKSDEDLQKAWTEMEKVKESGKARSIGVSNWLQKHLEAILNTAKVVPSVNQIEYHPYLQHDGLLAFHQSKGITTVAYAPLTPATRAKGGPVDSTLEALAKKYDTTEGNILLRWAIDQGAVVVTTSSKESRLAQYLQTLKFKLTSAEVEEIKRLGDEKHYRAFWTKEFAPGDRS</sequence>
<dbReference type="PANTHER" id="PTHR43827:SF3">
    <property type="entry name" value="NADP-DEPENDENT OXIDOREDUCTASE DOMAIN-CONTAINING PROTEIN"/>
    <property type="match status" value="1"/>
</dbReference>
<dbReference type="InterPro" id="IPR036812">
    <property type="entry name" value="NAD(P)_OxRdtase_dom_sf"/>
</dbReference>
<dbReference type="PIRSF" id="PIRSF000097">
    <property type="entry name" value="AKR"/>
    <property type="match status" value="1"/>
</dbReference>
<gene>
    <name evidence="8" type="ORF">PRK78_007340</name>
</gene>
<protein>
    <submittedName>
        <fullName evidence="8">NAD/NADP-dependent indole-3-acetaldehyde reductase</fullName>
        <ecNumber evidence="8">1.1.1.358</ecNumber>
    </submittedName>
</protein>
<dbReference type="GO" id="GO:0016652">
    <property type="term" value="F:oxidoreductase activity, acting on NAD(P)H as acceptor"/>
    <property type="evidence" value="ECO:0007669"/>
    <property type="project" value="InterPro"/>
</dbReference>
<dbReference type="Pfam" id="PF00248">
    <property type="entry name" value="Aldo_ket_red"/>
    <property type="match status" value="1"/>
</dbReference>
<evidence type="ECO:0000256" key="3">
    <source>
        <dbReference type="ARBA" id="ARBA00023002"/>
    </source>
</evidence>
<dbReference type="EC" id="1.1.1.358" evidence="8"/>
<reference evidence="8" key="1">
    <citation type="submission" date="2023-03" db="EMBL/GenBank/DDBJ databases">
        <title>Emydomyces testavorans Genome Sequence.</title>
        <authorList>
            <person name="Hoyer L."/>
        </authorList>
    </citation>
    <scope>NUCLEOTIDE SEQUENCE</scope>
    <source>
        <strain evidence="8">16-2883</strain>
    </source>
</reference>
<dbReference type="Gene3D" id="3.20.20.100">
    <property type="entry name" value="NADP-dependent oxidoreductase domain"/>
    <property type="match status" value="1"/>
</dbReference>
<feature type="site" description="Lowers pKa of active site Tyr" evidence="6">
    <location>
        <position position="86"/>
    </location>
</feature>
<dbReference type="GO" id="GO:0016616">
    <property type="term" value="F:oxidoreductase activity, acting on the CH-OH group of donors, NAD or NADP as acceptor"/>
    <property type="evidence" value="ECO:0007669"/>
    <property type="project" value="UniProtKB-ARBA"/>
</dbReference>
<dbReference type="InterPro" id="IPR044494">
    <property type="entry name" value="AKR3C2/3"/>
</dbReference>
<evidence type="ECO:0000256" key="4">
    <source>
        <dbReference type="PIRSR" id="PIRSR000097-1"/>
    </source>
</evidence>
<accession>A0AAF0ILL0</accession>
<feature type="domain" description="NADP-dependent oxidoreductase" evidence="7">
    <location>
        <begin position="23"/>
        <end position="292"/>
    </location>
</feature>
<evidence type="ECO:0000256" key="6">
    <source>
        <dbReference type="PIRSR" id="PIRSR000097-3"/>
    </source>
</evidence>
<dbReference type="PRINTS" id="PR00069">
    <property type="entry name" value="ALDKETRDTASE"/>
</dbReference>
<organism evidence="8 9">
    <name type="scientific">Emydomyces testavorans</name>
    <dbReference type="NCBI Taxonomy" id="2070801"/>
    <lineage>
        <taxon>Eukaryota</taxon>
        <taxon>Fungi</taxon>
        <taxon>Dikarya</taxon>
        <taxon>Ascomycota</taxon>
        <taxon>Pezizomycotina</taxon>
        <taxon>Eurotiomycetes</taxon>
        <taxon>Eurotiomycetidae</taxon>
        <taxon>Onygenales</taxon>
        <taxon>Nannizziopsiaceae</taxon>
        <taxon>Emydomyces</taxon>
    </lineage>
</organism>
<feature type="active site" description="Proton donor" evidence="4">
    <location>
        <position position="61"/>
    </location>
</feature>
<dbReference type="SUPFAM" id="SSF51430">
    <property type="entry name" value="NAD(P)-linked oxidoreductase"/>
    <property type="match status" value="1"/>
</dbReference>
<dbReference type="InterPro" id="IPR023210">
    <property type="entry name" value="NADP_OxRdtase_dom"/>
</dbReference>
<name>A0AAF0ILL0_9EURO</name>
<evidence type="ECO:0000256" key="2">
    <source>
        <dbReference type="ARBA" id="ARBA00022857"/>
    </source>
</evidence>
<evidence type="ECO:0000259" key="7">
    <source>
        <dbReference type="Pfam" id="PF00248"/>
    </source>
</evidence>
<evidence type="ECO:0000256" key="1">
    <source>
        <dbReference type="ARBA" id="ARBA00007905"/>
    </source>
</evidence>
<keyword evidence="3 8" id="KW-0560">Oxidoreductase</keyword>
<dbReference type="AlphaFoldDB" id="A0AAF0ILL0"/>
<proteinExistence type="inferred from homology"/>
<dbReference type="InterPro" id="IPR020471">
    <property type="entry name" value="AKR"/>
</dbReference>
<dbReference type="CDD" id="cd19120">
    <property type="entry name" value="AKR_AKR3C2-3"/>
    <property type="match status" value="1"/>
</dbReference>
<keyword evidence="9" id="KW-1185">Reference proteome</keyword>
<dbReference type="EMBL" id="CP120631">
    <property type="protein sequence ID" value="WEW61843.1"/>
    <property type="molecule type" value="Genomic_DNA"/>
</dbReference>
<dbReference type="Proteomes" id="UP001219355">
    <property type="component" value="Chromosome 5"/>
</dbReference>
<evidence type="ECO:0000256" key="5">
    <source>
        <dbReference type="PIRSR" id="PIRSR000097-2"/>
    </source>
</evidence>
<evidence type="ECO:0000313" key="9">
    <source>
        <dbReference type="Proteomes" id="UP001219355"/>
    </source>
</evidence>
<keyword evidence="2" id="KW-0521">NADP</keyword>
<comment type="similarity">
    <text evidence="1">Belongs to the aldo/keto reductase family.</text>
</comment>
<evidence type="ECO:0000313" key="8">
    <source>
        <dbReference type="EMBL" id="WEW61843.1"/>
    </source>
</evidence>
<dbReference type="PANTHER" id="PTHR43827">
    <property type="entry name" value="2,5-DIKETO-D-GLUCONIC ACID REDUCTASE"/>
    <property type="match status" value="1"/>
</dbReference>